<dbReference type="FunFam" id="1.10.287.950:FF:000001">
    <property type="entry name" value="Methyl-accepting chemotaxis sensory transducer"/>
    <property type="match status" value="1"/>
</dbReference>
<dbReference type="PROSITE" id="PS50885">
    <property type="entry name" value="HAMP"/>
    <property type="match status" value="1"/>
</dbReference>
<feature type="compositionally biased region" description="Basic and acidic residues" evidence="5">
    <location>
        <begin position="542"/>
        <end position="562"/>
    </location>
</feature>
<dbReference type="PANTHER" id="PTHR43531:SF11">
    <property type="entry name" value="METHYL-ACCEPTING CHEMOTAXIS PROTEIN 3"/>
    <property type="match status" value="1"/>
</dbReference>
<evidence type="ECO:0000259" key="7">
    <source>
        <dbReference type="PROSITE" id="PS50885"/>
    </source>
</evidence>
<dbReference type="SMART" id="SM00283">
    <property type="entry name" value="MA"/>
    <property type="match status" value="1"/>
</dbReference>
<dbReference type="InterPro" id="IPR004089">
    <property type="entry name" value="MCPsignal_dom"/>
</dbReference>
<dbReference type="PANTHER" id="PTHR43531">
    <property type="entry name" value="PROTEIN ICFG"/>
    <property type="match status" value="1"/>
</dbReference>
<proteinExistence type="inferred from homology"/>
<organism evidence="8 9">
    <name type="scientific">Cereibacter changlensis JA139</name>
    <dbReference type="NCBI Taxonomy" id="1188249"/>
    <lineage>
        <taxon>Bacteria</taxon>
        <taxon>Pseudomonadati</taxon>
        <taxon>Pseudomonadota</taxon>
        <taxon>Alphaproteobacteria</taxon>
        <taxon>Rhodobacterales</taxon>
        <taxon>Paracoccaceae</taxon>
        <taxon>Cereibacter</taxon>
    </lineage>
</organism>
<dbReference type="GO" id="GO:0007165">
    <property type="term" value="P:signal transduction"/>
    <property type="evidence" value="ECO:0007669"/>
    <property type="project" value="UniProtKB-KW"/>
</dbReference>
<feature type="compositionally biased region" description="Low complexity" evidence="5">
    <location>
        <begin position="295"/>
        <end position="306"/>
    </location>
</feature>
<evidence type="ECO:0000256" key="2">
    <source>
        <dbReference type="ARBA" id="ARBA00022500"/>
    </source>
</evidence>
<name>A0A2T4JRY3_9RHOB</name>
<dbReference type="Pfam" id="PF00672">
    <property type="entry name" value="HAMP"/>
    <property type="match status" value="1"/>
</dbReference>
<feature type="region of interest" description="Disordered" evidence="5">
    <location>
        <begin position="514"/>
        <end position="562"/>
    </location>
</feature>
<reference evidence="8 9" key="1">
    <citation type="submission" date="2018-03" db="EMBL/GenBank/DDBJ databases">
        <title>Cereibacter changlensis.</title>
        <authorList>
            <person name="Meyer T.E."/>
            <person name="Miller S."/>
            <person name="Lodha T."/>
            <person name="Gandham S."/>
            <person name="Chintalapati S."/>
            <person name="Chintalapati V.R."/>
        </authorList>
    </citation>
    <scope>NUCLEOTIDE SEQUENCE [LARGE SCALE GENOMIC DNA]</scope>
    <source>
        <strain evidence="8 9">JA139</strain>
    </source>
</reference>
<accession>A0A2T4JRY3</accession>
<evidence type="ECO:0000259" key="6">
    <source>
        <dbReference type="PROSITE" id="PS50111"/>
    </source>
</evidence>
<evidence type="ECO:0000313" key="9">
    <source>
        <dbReference type="Proteomes" id="UP000241010"/>
    </source>
</evidence>
<dbReference type="InterPro" id="IPR003660">
    <property type="entry name" value="HAMP_dom"/>
</dbReference>
<dbReference type="EMBL" id="PZKG01000100">
    <property type="protein sequence ID" value="PTE20523.1"/>
    <property type="molecule type" value="Genomic_DNA"/>
</dbReference>
<protein>
    <submittedName>
        <fullName evidence="8">Methyl-accepting chemotaxis protein</fullName>
    </submittedName>
</protein>
<evidence type="ECO:0000256" key="4">
    <source>
        <dbReference type="PROSITE-ProRule" id="PRU00284"/>
    </source>
</evidence>
<evidence type="ECO:0000256" key="3">
    <source>
        <dbReference type="ARBA" id="ARBA00029447"/>
    </source>
</evidence>
<comment type="caution">
    <text evidence="8">The sequence shown here is derived from an EMBL/GenBank/DDBJ whole genome shotgun (WGS) entry which is preliminary data.</text>
</comment>
<dbReference type="PROSITE" id="PS50111">
    <property type="entry name" value="CHEMOTAXIS_TRANSDUC_2"/>
    <property type="match status" value="1"/>
</dbReference>
<dbReference type="SUPFAM" id="SSF58104">
    <property type="entry name" value="Methyl-accepting chemotaxis protein (MCP) signaling domain"/>
    <property type="match status" value="1"/>
</dbReference>
<evidence type="ECO:0000256" key="1">
    <source>
        <dbReference type="ARBA" id="ARBA00004370"/>
    </source>
</evidence>
<comment type="subcellular location">
    <subcellularLocation>
        <location evidence="1">Membrane</location>
    </subcellularLocation>
</comment>
<feature type="domain" description="Methyl-accepting transducer" evidence="6">
    <location>
        <begin position="265"/>
        <end position="480"/>
    </location>
</feature>
<dbReference type="GO" id="GO:0006935">
    <property type="term" value="P:chemotaxis"/>
    <property type="evidence" value="ECO:0007669"/>
    <property type="project" value="UniProtKB-KW"/>
</dbReference>
<keyword evidence="9" id="KW-1185">Reference proteome</keyword>
<gene>
    <name evidence="8" type="ORF">C5F48_17075</name>
</gene>
<dbReference type="Gene3D" id="1.10.287.950">
    <property type="entry name" value="Methyl-accepting chemotaxis protein"/>
    <property type="match status" value="1"/>
</dbReference>
<evidence type="ECO:0000313" key="8">
    <source>
        <dbReference type="EMBL" id="PTE20523.1"/>
    </source>
</evidence>
<dbReference type="Proteomes" id="UP000241010">
    <property type="component" value="Unassembled WGS sequence"/>
</dbReference>
<sequence length="562" mass="59651">MRLSIKAKLGATFLVILLLAGAGQLITVRGLGEVKASLDSIVDLQTRRLDLSHDIIQSKLKTQREVRNYLLSRTPAERKEIDARSDLARSAKQEAYDALFALSDETGRQALLQFTEIEGKLMATNERAKELSRMGMGYEGFKLVISEGRESWLKMEVLMQDILQANRASLAAAAAGAEADYGSGRAMALATLVSTTLVGLLAASWIVLSLGRGIAEATRLSRLIAEGDLTQAAHVRSNDEIADMQRVLNTMVEKLRGVVSEVAGSASNVRIGSEMMTSTSEALNRGASEQAGSTEEASSAMEEMAANIRQSAQNASETEKMARRSAIEARNSGAAVAEAVQAMRTIAEKIMVVQEIARQTDLLALNAAVEAARAGEHGRGFAVVASEVRKLAERSQTAAGEISTLSANTVTAAQTAGSMLQNLVPDIERTAQLVLEISNAAQEQSTGAAQVNLAIQRLDQVTQDNTSTAGRMSSTAEELSAQAGQLQAAIGFFRIGTVSTPLAVASSEAIPPPPVRKPATRVPARPLPAKASGGFDFDMTPGEDRLDEGFLRGDSGKKDRAA</sequence>
<dbReference type="Pfam" id="PF00015">
    <property type="entry name" value="MCPsignal"/>
    <property type="match status" value="1"/>
</dbReference>
<keyword evidence="2" id="KW-0145">Chemotaxis</keyword>
<feature type="domain" description="HAMP" evidence="7">
    <location>
        <begin position="208"/>
        <end position="260"/>
    </location>
</feature>
<dbReference type="SMART" id="SM00304">
    <property type="entry name" value="HAMP"/>
    <property type="match status" value="1"/>
</dbReference>
<evidence type="ECO:0000256" key="5">
    <source>
        <dbReference type="SAM" id="MobiDB-lite"/>
    </source>
</evidence>
<dbReference type="GO" id="GO:0005886">
    <property type="term" value="C:plasma membrane"/>
    <property type="evidence" value="ECO:0007669"/>
    <property type="project" value="TreeGrafter"/>
</dbReference>
<dbReference type="GO" id="GO:0004888">
    <property type="term" value="F:transmembrane signaling receptor activity"/>
    <property type="evidence" value="ECO:0007669"/>
    <property type="project" value="TreeGrafter"/>
</dbReference>
<dbReference type="AlphaFoldDB" id="A0A2T4JRY3"/>
<dbReference type="CDD" id="cd06225">
    <property type="entry name" value="HAMP"/>
    <property type="match status" value="1"/>
</dbReference>
<keyword evidence="4" id="KW-0807">Transducer</keyword>
<comment type="similarity">
    <text evidence="3">Belongs to the methyl-accepting chemotaxis (MCP) protein family.</text>
</comment>
<feature type="region of interest" description="Disordered" evidence="5">
    <location>
        <begin position="279"/>
        <end position="320"/>
    </location>
</feature>
<dbReference type="RefSeq" id="WP_107665074.1">
    <property type="nucleotide sequence ID" value="NZ_PZKG01000100.1"/>
</dbReference>
<dbReference type="InterPro" id="IPR051310">
    <property type="entry name" value="MCP_chemotaxis"/>
</dbReference>